<feature type="region of interest" description="Disordered" evidence="1">
    <location>
        <begin position="34"/>
        <end position="71"/>
    </location>
</feature>
<evidence type="ECO:0008006" key="4">
    <source>
        <dbReference type="Google" id="ProtNLM"/>
    </source>
</evidence>
<evidence type="ECO:0000313" key="3">
    <source>
        <dbReference type="Proteomes" id="UP000067738"/>
    </source>
</evidence>
<accession>A0A0U3E7Z5</accession>
<dbReference type="OrthoDB" id="382381at2157"/>
<evidence type="ECO:0000313" key="2">
    <source>
        <dbReference type="EMBL" id="ALT69088.1"/>
    </source>
</evidence>
<evidence type="ECO:0000256" key="1">
    <source>
        <dbReference type="SAM" id="MobiDB-lite"/>
    </source>
</evidence>
<dbReference type="GeneID" id="26736257"/>
<proteinExistence type="predicted"/>
<dbReference type="PATRIC" id="fig|230361.4.peg.1351"/>
<feature type="compositionally biased region" description="Basic and acidic residues" evidence="1">
    <location>
        <begin position="49"/>
        <end position="70"/>
    </location>
</feature>
<dbReference type="EMBL" id="CP011266">
    <property type="protein sequence ID" value="ALT69088.1"/>
    <property type="molecule type" value="Genomic_DNA"/>
</dbReference>
<dbReference type="Proteomes" id="UP000067738">
    <property type="component" value="Chromosome"/>
</dbReference>
<gene>
    <name evidence="2" type="ORF">sm9_1307</name>
</gene>
<feature type="compositionally biased region" description="Basic residues" evidence="1">
    <location>
        <begin position="39"/>
        <end position="48"/>
    </location>
</feature>
<dbReference type="AlphaFoldDB" id="A0A0U3E7Z5"/>
<reference evidence="2 3" key="1">
    <citation type="submission" date="2015-04" db="EMBL/GenBank/DDBJ databases">
        <title>The complete genome sequence of the rumen methanogen Methanobrevibacter millerae SM9.</title>
        <authorList>
            <person name="Leahy S.C."/>
            <person name="Kelly W.J."/>
            <person name="Pacheco D.M."/>
            <person name="Li D."/>
            <person name="Altermann E."/>
            <person name="Attwood G.T."/>
        </authorList>
    </citation>
    <scope>NUCLEOTIDE SEQUENCE [LARGE SCALE GENOMIC DNA]</scope>
    <source>
        <strain evidence="2 3">SM9</strain>
    </source>
</reference>
<sequence>MICPKCKEVYEDGSVFCVSCGTRLVSEDFKVSEGDPIKRHSSRFKTSKPKNEPKDVPEMENKQEIKKETDSQFQLSNISNDNKLDILIIQNKELIKQNNRIIELLEKLAN</sequence>
<dbReference type="KEGG" id="mmil:sm9_1307"/>
<protein>
    <recommendedName>
        <fullName evidence="4">Zinc-ribbon domain-containing protein</fullName>
    </recommendedName>
</protein>
<name>A0A0U3E7Z5_9EURY</name>
<dbReference type="RefSeq" id="WP_058739346.1">
    <property type="nucleotide sequence ID" value="NZ_CP011266.1"/>
</dbReference>
<organism evidence="2 3">
    <name type="scientific">Methanobrevibacter millerae</name>
    <dbReference type="NCBI Taxonomy" id="230361"/>
    <lineage>
        <taxon>Archaea</taxon>
        <taxon>Methanobacteriati</taxon>
        <taxon>Methanobacteriota</taxon>
        <taxon>Methanomada group</taxon>
        <taxon>Methanobacteria</taxon>
        <taxon>Methanobacteriales</taxon>
        <taxon>Methanobacteriaceae</taxon>
        <taxon>Methanobrevibacter</taxon>
    </lineage>
</organism>
<keyword evidence="3" id="KW-1185">Reference proteome</keyword>